<dbReference type="Gene3D" id="3.30.70.270">
    <property type="match status" value="1"/>
</dbReference>
<dbReference type="InterPro" id="IPR021109">
    <property type="entry name" value="Peptidase_aspartic_dom_sf"/>
</dbReference>
<evidence type="ECO:0000256" key="3">
    <source>
        <dbReference type="ARBA" id="ARBA00022695"/>
    </source>
</evidence>
<evidence type="ECO:0000256" key="1">
    <source>
        <dbReference type="ARBA" id="ARBA00012493"/>
    </source>
</evidence>
<dbReference type="Proteomes" id="UP000479190">
    <property type="component" value="Unassembled WGS sequence"/>
</dbReference>
<dbReference type="AlphaFoldDB" id="A0A6H5IJ05"/>
<evidence type="ECO:0000256" key="5">
    <source>
        <dbReference type="ARBA" id="ARBA00022759"/>
    </source>
</evidence>
<dbReference type="InterPro" id="IPR043128">
    <property type="entry name" value="Rev_trsase/Diguanyl_cyclase"/>
</dbReference>
<dbReference type="Gene3D" id="3.10.20.370">
    <property type="match status" value="1"/>
</dbReference>
<evidence type="ECO:0000313" key="11">
    <source>
        <dbReference type="EMBL" id="CAB0035371.1"/>
    </source>
</evidence>
<dbReference type="GO" id="GO:0004519">
    <property type="term" value="F:endonuclease activity"/>
    <property type="evidence" value="ECO:0007669"/>
    <property type="project" value="UniProtKB-KW"/>
</dbReference>
<gene>
    <name evidence="11" type="ORF">TBRA_LOCUS7268</name>
</gene>
<keyword evidence="4" id="KW-0540">Nuclease</keyword>
<dbReference type="PANTHER" id="PTHR37984">
    <property type="entry name" value="PROTEIN CBG26694"/>
    <property type="match status" value="1"/>
</dbReference>
<evidence type="ECO:0000256" key="7">
    <source>
        <dbReference type="ARBA" id="ARBA00022918"/>
    </source>
</evidence>
<feature type="compositionally biased region" description="Polar residues" evidence="9">
    <location>
        <begin position="243"/>
        <end position="254"/>
    </location>
</feature>
<feature type="coiled-coil region" evidence="8">
    <location>
        <begin position="205"/>
        <end position="232"/>
    </location>
</feature>
<proteinExistence type="predicted"/>
<keyword evidence="7" id="KW-0695">RNA-directed DNA polymerase</keyword>
<feature type="compositionally biased region" description="Basic and acidic residues" evidence="9">
    <location>
        <begin position="170"/>
        <end position="181"/>
    </location>
</feature>
<dbReference type="EMBL" id="CADCXV010000782">
    <property type="protein sequence ID" value="CAB0035371.1"/>
    <property type="molecule type" value="Genomic_DNA"/>
</dbReference>
<dbReference type="InterPro" id="IPR043502">
    <property type="entry name" value="DNA/RNA_pol_sf"/>
</dbReference>
<sequence length="769" mass="87621">MFTSSSFAVDLWAPVETVFAISTHSTVARKITRVSISPSSPAFLPSRAPVSGHGTILQSGKKNVWNRPVRTSATPRTDQEAHSRPDERVAEYIICIQSVFNKLRPELDVQTQLDYLHGGMLPDLQKMVCKRFLRSIDDLLEEAVEAREHDIRKANQYRAPTSDENTWPELRYKPGKSEDTSYRLASMSSPKDEESTIRQAQIEATRLLDDSIKELQSRVTSLEEKLSEKNETKVLQQISKSITKLQRHSFNQSGKPGWQKRQETRKNKQQRTNALSTQNARQQAVRQPSRPTKSPTKKTQDIRCYKHEVPNEYRKNCAACSDNSEIGKVTSTELKNQQISTQAREVTTDEKNAIHSSSGYSTATNNLEGHWQMQVQVGDKQISGLYDTGGERTTMTEIAVQIAQQCGRTISWVHGRRTKCANGSASVVTGFVDLPFTIGGITRDVRVNVMPDLWTNCWLGSNLIRTFQTIHNPIKNECTVGLNGATIPMEFVAKNAADESRLSAVGLVEKAQREHTRMEVIINFPRPNSLEQLRRFLGMCSWYRKFLKDYTTLTEPLTKLTRTKVKYVWSTEHQDAFESIKTQMAKASLVKHSNVTEKFVVSTEASDTSLKAVVLQNIDGEERVLEVASRELSHVERNYTAPERECLGVIWAIRKFRPYIEGFEFTLVTDRASLRWVCNLRNPTGRLARWATRLQNARVPEPYTRCTATNSPLLTRKTARRVSFSAFRRLPRYRKRCMSLRDQAFIEYRMILPREPIVASRVFGRASHT</sequence>
<evidence type="ECO:0000259" key="10">
    <source>
        <dbReference type="Pfam" id="PF17917"/>
    </source>
</evidence>
<dbReference type="FunFam" id="3.10.20.370:FF:000001">
    <property type="entry name" value="Retrovirus-related Pol polyprotein from transposon 17.6-like protein"/>
    <property type="match status" value="1"/>
</dbReference>
<keyword evidence="8" id="KW-0175">Coiled coil</keyword>
<keyword evidence="2" id="KW-0808">Transferase</keyword>
<feature type="region of interest" description="Disordered" evidence="9">
    <location>
        <begin position="243"/>
        <end position="302"/>
    </location>
</feature>
<feature type="region of interest" description="Disordered" evidence="9">
    <location>
        <begin position="159"/>
        <end position="198"/>
    </location>
</feature>
<dbReference type="InterPro" id="IPR041373">
    <property type="entry name" value="RT_RNaseH"/>
</dbReference>
<keyword evidence="3" id="KW-0548">Nucleotidyltransferase</keyword>
<dbReference type="GO" id="GO:0016787">
    <property type="term" value="F:hydrolase activity"/>
    <property type="evidence" value="ECO:0007669"/>
    <property type="project" value="UniProtKB-KW"/>
</dbReference>
<feature type="region of interest" description="Disordered" evidence="9">
    <location>
        <begin position="337"/>
        <end position="359"/>
    </location>
</feature>
<protein>
    <recommendedName>
        <fullName evidence="1">RNA-directed DNA polymerase</fullName>
        <ecNumber evidence="1">2.7.7.49</ecNumber>
    </recommendedName>
</protein>
<evidence type="ECO:0000256" key="4">
    <source>
        <dbReference type="ARBA" id="ARBA00022722"/>
    </source>
</evidence>
<dbReference type="GO" id="GO:0003964">
    <property type="term" value="F:RNA-directed DNA polymerase activity"/>
    <property type="evidence" value="ECO:0007669"/>
    <property type="project" value="UniProtKB-KW"/>
</dbReference>
<evidence type="ECO:0000256" key="2">
    <source>
        <dbReference type="ARBA" id="ARBA00022679"/>
    </source>
</evidence>
<dbReference type="FunFam" id="3.30.70.270:FF:000020">
    <property type="entry name" value="Transposon Tf2-6 polyprotein-like Protein"/>
    <property type="match status" value="1"/>
</dbReference>
<evidence type="ECO:0000256" key="8">
    <source>
        <dbReference type="SAM" id="Coils"/>
    </source>
</evidence>
<feature type="compositionally biased region" description="Polar residues" evidence="9">
    <location>
        <begin position="270"/>
        <end position="294"/>
    </location>
</feature>
<dbReference type="SUPFAM" id="SSF50630">
    <property type="entry name" value="Acid proteases"/>
    <property type="match status" value="1"/>
</dbReference>
<dbReference type="SUPFAM" id="SSF56672">
    <property type="entry name" value="DNA/RNA polymerases"/>
    <property type="match status" value="1"/>
</dbReference>
<dbReference type="OrthoDB" id="9893755at2759"/>
<dbReference type="CDD" id="cd09274">
    <property type="entry name" value="RNase_HI_RT_Ty3"/>
    <property type="match status" value="1"/>
</dbReference>
<keyword evidence="5" id="KW-0255">Endonuclease</keyword>
<name>A0A6H5IJ05_9HYME</name>
<evidence type="ECO:0000256" key="6">
    <source>
        <dbReference type="ARBA" id="ARBA00022801"/>
    </source>
</evidence>
<feature type="domain" description="Reverse transcriptase RNase H-like" evidence="10">
    <location>
        <begin position="595"/>
        <end position="696"/>
    </location>
</feature>
<organism evidence="11 12">
    <name type="scientific">Trichogramma brassicae</name>
    <dbReference type="NCBI Taxonomy" id="86971"/>
    <lineage>
        <taxon>Eukaryota</taxon>
        <taxon>Metazoa</taxon>
        <taxon>Ecdysozoa</taxon>
        <taxon>Arthropoda</taxon>
        <taxon>Hexapoda</taxon>
        <taxon>Insecta</taxon>
        <taxon>Pterygota</taxon>
        <taxon>Neoptera</taxon>
        <taxon>Endopterygota</taxon>
        <taxon>Hymenoptera</taxon>
        <taxon>Apocrita</taxon>
        <taxon>Proctotrupomorpha</taxon>
        <taxon>Chalcidoidea</taxon>
        <taxon>Trichogrammatidae</taxon>
        <taxon>Trichogramma</taxon>
    </lineage>
</organism>
<reference evidence="11 12" key="1">
    <citation type="submission" date="2020-02" db="EMBL/GenBank/DDBJ databases">
        <authorList>
            <person name="Ferguson B K."/>
        </authorList>
    </citation>
    <scope>NUCLEOTIDE SEQUENCE [LARGE SCALE GENOMIC DNA]</scope>
</reference>
<accession>A0A6H5IJ05</accession>
<dbReference type="InterPro" id="IPR050951">
    <property type="entry name" value="Retrovirus_Pol_polyprotein"/>
</dbReference>
<dbReference type="Gene3D" id="2.40.70.10">
    <property type="entry name" value="Acid Proteases"/>
    <property type="match status" value="1"/>
</dbReference>
<keyword evidence="12" id="KW-1185">Reference proteome</keyword>
<dbReference type="EC" id="2.7.7.49" evidence="1"/>
<dbReference type="Pfam" id="PF17917">
    <property type="entry name" value="RT_RNaseH"/>
    <property type="match status" value="1"/>
</dbReference>
<keyword evidence="6" id="KW-0378">Hydrolase</keyword>
<evidence type="ECO:0000256" key="9">
    <source>
        <dbReference type="SAM" id="MobiDB-lite"/>
    </source>
</evidence>
<evidence type="ECO:0000313" key="12">
    <source>
        <dbReference type="Proteomes" id="UP000479190"/>
    </source>
</evidence>
<dbReference type="PANTHER" id="PTHR37984:SF5">
    <property type="entry name" value="PROTEIN NYNRIN-LIKE"/>
    <property type="match status" value="1"/>
</dbReference>